<evidence type="ECO:0000256" key="1">
    <source>
        <dbReference type="SAM" id="MobiDB-lite"/>
    </source>
</evidence>
<accession>A0A2H3D4Q9</accession>
<gene>
    <name evidence="2" type="ORF">ARMGADRAFT_1083106</name>
</gene>
<name>A0A2H3D4Q9_ARMGA</name>
<evidence type="ECO:0000313" key="3">
    <source>
        <dbReference type="Proteomes" id="UP000217790"/>
    </source>
</evidence>
<dbReference type="EMBL" id="KZ293666">
    <property type="protein sequence ID" value="PBK90239.1"/>
    <property type="molecule type" value="Genomic_DNA"/>
</dbReference>
<dbReference type="AlphaFoldDB" id="A0A2H3D4Q9"/>
<feature type="region of interest" description="Disordered" evidence="1">
    <location>
        <begin position="1"/>
        <end position="26"/>
    </location>
</feature>
<organism evidence="2 3">
    <name type="scientific">Armillaria gallica</name>
    <name type="common">Bulbous honey fungus</name>
    <name type="synonym">Armillaria bulbosa</name>
    <dbReference type="NCBI Taxonomy" id="47427"/>
    <lineage>
        <taxon>Eukaryota</taxon>
        <taxon>Fungi</taxon>
        <taxon>Dikarya</taxon>
        <taxon>Basidiomycota</taxon>
        <taxon>Agaricomycotina</taxon>
        <taxon>Agaricomycetes</taxon>
        <taxon>Agaricomycetidae</taxon>
        <taxon>Agaricales</taxon>
        <taxon>Marasmiineae</taxon>
        <taxon>Physalacriaceae</taxon>
        <taxon>Armillaria</taxon>
    </lineage>
</organism>
<sequence>MTSSSACREGFVRPTPDFGDESDDDPSACDVSIDVDRASLAELEKVQKTFIRRLLGIAKHSPVAMLFSETGMWPVKYRRLMLALRYWQYALSLSNDHFLAYAVKDATELAMVAKPSWISDLVNALHLLPHPVSLDLSPLEILITSSRQSNGLVAMTSMTS</sequence>
<reference evidence="3" key="1">
    <citation type="journal article" date="2017" name="Nat. Ecol. Evol.">
        <title>Genome expansion and lineage-specific genetic innovations in the forest pathogenic fungi Armillaria.</title>
        <authorList>
            <person name="Sipos G."/>
            <person name="Prasanna A.N."/>
            <person name="Walter M.C."/>
            <person name="O'Connor E."/>
            <person name="Balint B."/>
            <person name="Krizsan K."/>
            <person name="Kiss B."/>
            <person name="Hess J."/>
            <person name="Varga T."/>
            <person name="Slot J."/>
            <person name="Riley R."/>
            <person name="Boka B."/>
            <person name="Rigling D."/>
            <person name="Barry K."/>
            <person name="Lee J."/>
            <person name="Mihaltcheva S."/>
            <person name="LaButti K."/>
            <person name="Lipzen A."/>
            <person name="Waldron R."/>
            <person name="Moloney N.M."/>
            <person name="Sperisen C."/>
            <person name="Kredics L."/>
            <person name="Vagvoelgyi C."/>
            <person name="Patrignani A."/>
            <person name="Fitzpatrick D."/>
            <person name="Nagy I."/>
            <person name="Doyle S."/>
            <person name="Anderson J.B."/>
            <person name="Grigoriev I.V."/>
            <person name="Gueldener U."/>
            <person name="Muensterkoetter M."/>
            <person name="Nagy L.G."/>
        </authorList>
    </citation>
    <scope>NUCLEOTIDE SEQUENCE [LARGE SCALE GENOMIC DNA]</scope>
    <source>
        <strain evidence="3">Ar21-2</strain>
    </source>
</reference>
<dbReference type="STRING" id="47427.A0A2H3D4Q9"/>
<dbReference type="InParanoid" id="A0A2H3D4Q9"/>
<dbReference type="OMA" id="PHAPIDA"/>
<keyword evidence="3" id="KW-1185">Reference proteome</keyword>
<proteinExistence type="predicted"/>
<dbReference type="Proteomes" id="UP000217790">
    <property type="component" value="Unassembled WGS sequence"/>
</dbReference>
<dbReference type="OrthoDB" id="3065006at2759"/>
<protein>
    <submittedName>
        <fullName evidence="2">Uncharacterized protein</fullName>
    </submittedName>
</protein>
<evidence type="ECO:0000313" key="2">
    <source>
        <dbReference type="EMBL" id="PBK90239.1"/>
    </source>
</evidence>